<organism evidence="2 3">
    <name type="scientific">Nocardiopsis alba</name>
    <dbReference type="NCBI Taxonomy" id="53437"/>
    <lineage>
        <taxon>Bacteria</taxon>
        <taxon>Bacillati</taxon>
        <taxon>Actinomycetota</taxon>
        <taxon>Actinomycetes</taxon>
        <taxon>Streptosporangiales</taxon>
        <taxon>Nocardiopsidaceae</taxon>
        <taxon>Nocardiopsis</taxon>
    </lineage>
</organism>
<feature type="transmembrane region" description="Helical" evidence="1">
    <location>
        <begin position="6"/>
        <end position="27"/>
    </location>
</feature>
<keyword evidence="1" id="KW-0812">Transmembrane</keyword>
<dbReference type="GeneID" id="91393877"/>
<comment type="caution">
    <text evidence="2">The sequence shown here is derived from an EMBL/GenBank/DDBJ whole genome shotgun (WGS) entry which is preliminary data.</text>
</comment>
<proteinExistence type="predicted"/>
<name>A0A7K2IY38_9ACTN</name>
<evidence type="ECO:0000256" key="1">
    <source>
        <dbReference type="SAM" id="Phobius"/>
    </source>
</evidence>
<dbReference type="AlphaFoldDB" id="A0A7K2IY38"/>
<feature type="transmembrane region" description="Helical" evidence="1">
    <location>
        <begin position="165"/>
        <end position="190"/>
    </location>
</feature>
<dbReference type="NCBIfam" id="TIGR04222">
    <property type="entry name" value="near_uncomplex"/>
    <property type="match status" value="1"/>
</dbReference>
<accession>A0A7K2IY38</accession>
<dbReference type="EMBL" id="WWHY01000001">
    <property type="protein sequence ID" value="MYR34872.1"/>
    <property type="molecule type" value="Genomic_DNA"/>
</dbReference>
<keyword evidence="1" id="KW-0472">Membrane</keyword>
<protein>
    <submittedName>
        <fullName evidence="2">TIGR04222 domain-containing membrane protein</fullName>
    </submittedName>
</protein>
<feature type="transmembrane region" description="Helical" evidence="1">
    <location>
        <begin position="196"/>
        <end position="215"/>
    </location>
</feature>
<dbReference type="InterPro" id="IPR026467">
    <property type="entry name" value="Ser/Gly_Cys_C_dom"/>
</dbReference>
<keyword evidence="1" id="KW-1133">Transmembrane helix</keyword>
<dbReference type="RefSeq" id="WP_042285404.1">
    <property type="nucleotide sequence ID" value="NZ_BAZE01000014.1"/>
</dbReference>
<reference evidence="2 3" key="1">
    <citation type="journal article" date="2019" name="Nat. Commun.">
        <title>The antimicrobial potential of Streptomyces from insect microbiomes.</title>
        <authorList>
            <person name="Chevrette M.G."/>
            <person name="Carlson C.M."/>
            <person name="Ortega H.E."/>
            <person name="Thomas C."/>
            <person name="Ananiev G.E."/>
            <person name="Barns K.J."/>
            <person name="Book A.J."/>
            <person name="Cagnazzo J."/>
            <person name="Carlos C."/>
            <person name="Flanigan W."/>
            <person name="Grubbs K.J."/>
            <person name="Horn H.A."/>
            <person name="Hoffmann F.M."/>
            <person name="Klassen J.L."/>
            <person name="Knack J.J."/>
            <person name="Lewin G.R."/>
            <person name="McDonald B.R."/>
            <person name="Muller L."/>
            <person name="Melo W.G.P."/>
            <person name="Pinto-Tomas A.A."/>
            <person name="Schmitz A."/>
            <person name="Wendt-Pienkowski E."/>
            <person name="Wildman S."/>
            <person name="Zhao M."/>
            <person name="Zhang F."/>
            <person name="Bugni T.S."/>
            <person name="Andes D.R."/>
            <person name="Pupo M.T."/>
            <person name="Currie C.R."/>
        </authorList>
    </citation>
    <scope>NUCLEOTIDE SEQUENCE [LARGE SCALE GENOMIC DNA]</scope>
    <source>
        <strain evidence="2 3">SID5840</strain>
    </source>
</reference>
<gene>
    <name evidence="2" type="ORF">GTW20_22090</name>
</gene>
<sequence>MAQVMVSLVVVVSVVYAALFAAGAHAVRRLERARDGSVGRVDAAFTEPVPPSVEELALLAGGPARLLQVCALDLHLGGLLYHGSSSSGAWAEPTDRARRDVDLDALEPVRRSLIRELVDGRRSPSELLGKVVSHSEVRGALERLRERGLCTDAEGIHRLWRRADLLSRITGAGFSLPAVVACMCLFLVVLYGEPPLLLLLAPPMVVATWACVALSRRWEQEIGPRTPEGERLLRRIRDHLRRPVEGEDLRLHRETVLRRVAAFGRLGLRLSSEEYRRTGHMPPADARGPLIEHDEVRSPALLWDFVNAFQPDPRSPLWVVVDGGGVERAPREWSPRMWQGEAEMSGWSYARHRPPVDHG</sequence>
<evidence type="ECO:0000313" key="2">
    <source>
        <dbReference type="EMBL" id="MYR34872.1"/>
    </source>
</evidence>
<dbReference type="Proteomes" id="UP000467124">
    <property type="component" value="Unassembled WGS sequence"/>
</dbReference>
<evidence type="ECO:0000313" key="3">
    <source>
        <dbReference type="Proteomes" id="UP000467124"/>
    </source>
</evidence>